<dbReference type="Proteomes" id="UP000263595">
    <property type="component" value="Unassembled WGS sequence"/>
</dbReference>
<dbReference type="RefSeq" id="WP_119139075.1">
    <property type="nucleotide sequence ID" value="NZ_CBCSFL010000009.1"/>
</dbReference>
<accession>A0A383RQY1</accession>
<keyword evidence="7" id="KW-1185">Reference proteome</keyword>
<dbReference type="GO" id="GO:0003700">
    <property type="term" value="F:DNA-binding transcription factor activity"/>
    <property type="evidence" value="ECO:0007669"/>
    <property type="project" value="TreeGrafter"/>
</dbReference>
<dbReference type="PANTHER" id="PTHR30136">
    <property type="entry name" value="HELIX-TURN-HELIX TRANSCRIPTIONAL REGULATOR, ICLR FAMILY"/>
    <property type="match status" value="1"/>
</dbReference>
<evidence type="ECO:0000256" key="3">
    <source>
        <dbReference type="ARBA" id="ARBA00023163"/>
    </source>
</evidence>
<evidence type="ECO:0000256" key="2">
    <source>
        <dbReference type="ARBA" id="ARBA00023125"/>
    </source>
</evidence>
<evidence type="ECO:0000259" key="4">
    <source>
        <dbReference type="PROSITE" id="PS51077"/>
    </source>
</evidence>
<dbReference type="PROSITE" id="PS51078">
    <property type="entry name" value="ICLR_ED"/>
    <property type="match status" value="1"/>
</dbReference>
<evidence type="ECO:0000256" key="1">
    <source>
        <dbReference type="ARBA" id="ARBA00023015"/>
    </source>
</evidence>
<dbReference type="OrthoDB" id="6166718at2"/>
<dbReference type="InterPro" id="IPR036390">
    <property type="entry name" value="WH_DNA-bd_sf"/>
</dbReference>
<dbReference type="SUPFAM" id="SSF46785">
    <property type="entry name" value="Winged helix' DNA-binding domain"/>
    <property type="match status" value="1"/>
</dbReference>
<gene>
    <name evidence="6" type="primary">iclR</name>
    <name evidence="6" type="ORF">CCOS865_01304</name>
</gene>
<dbReference type="AlphaFoldDB" id="A0A383RQY1"/>
<dbReference type="InterPro" id="IPR036388">
    <property type="entry name" value="WH-like_DNA-bd_sf"/>
</dbReference>
<dbReference type="InterPro" id="IPR014757">
    <property type="entry name" value="Tscrpt_reg_IclR_C"/>
</dbReference>
<evidence type="ECO:0000313" key="7">
    <source>
        <dbReference type="Proteomes" id="UP000263595"/>
    </source>
</evidence>
<name>A0A383RQY1_9PSED</name>
<protein>
    <submittedName>
        <fullName evidence="6">Acetate operon repressor</fullName>
    </submittedName>
</protein>
<dbReference type="GO" id="GO:0003677">
    <property type="term" value="F:DNA binding"/>
    <property type="evidence" value="ECO:0007669"/>
    <property type="project" value="UniProtKB-KW"/>
</dbReference>
<dbReference type="GO" id="GO:0045892">
    <property type="term" value="P:negative regulation of DNA-templated transcription"/>
    <property type="evidence" value="ECO:0007669"/>
    <property type="project" value="TreeGrafter"/>
</dbReference>
<reference evidence="7" key="1">
    <citation type="submission" date="2018-08" db="EMBL/GenBank/DDBJ databases">
        <authorList>
            <person name="Blom J."/>
        </authorList>
    </citation>
    <scope>NUCLEOTIDE SEQUENCE [LARGE SCALE GENOMIC DNA]</scope>
    <source>
        <strain evidence="7">CCOS 865</strain>
    </source>
</reference>
<keyword evidence="2" id="KW-0238">DNA-binding</keyword>
<dbReference type="Gene3D" id="1.10.10.10">
    <property type="entry name" value="Winged helix-like DNA-binding domain superfamily/Winged helix DNA-binding domain"/>
    <property type="match status" value="1"/>
</dbReference>
<dbReference type="Pfam" id="PF09339">
    <property type="entry name" value="HTH_IclR"/>
    <property type="match status" value="1"/>
</dbReference>
<sequence length="257" mass="27258">MPINSTQSTDDGPQEAAGGVAAVDRAFAILAAFDASRPSLPLAELSRRTGLYKSTILRLMTSLERAGFVRRLADGQFAVGHEPLRLAQLYQGAFNLRDALMPILEALSQECAETSSFYVPEGASRVVLLRVEPKRSVRVSIHEGDRFPINAGASGKVLRAFGAAQEPSLQSVREQCWAASFGERDPDTAAISVPVFSAGNVLVGALTLSGPADRFNAEQIKRVRATVLQKASQATAALGGRTEIFLSAINSAETSGA</sequence>
<dbReference type="EMBL" id="UNOZ01000007">
    <property type="protein sequence ID" value="SYX89064.1"/>
    <property type="molecule type" value="Genomic_DNA"/>
</dbReference>
<evidence type="ECO:0000313" key="6">
    <source>
        <dbReference type="EMBL" id="SYX89064.1"/>
    </source>
</evidence>
<dbReference type="PROSITE" id="PS51077">
    <property type="entry name" value="HTH_ICLR"/>
    <property type="match status" value="1"/>
</dbReference>
<dbReference type="PANTHER" id="PTHR30136:SF39">
    <property type="entry name" value="TRANSCRIPTIONAL REGULATORY PROTEIN"/>
    <property type="match status" value="1"/>
</dbReference>
<organism evidence="6 7">
    <name type="scientific">Pseudomonas reidholzensis</name>
    <dbReference type="NCBI Taxonomy" id="1785162"/>
    <lineage>
        <taxon>Bacteria</taxon>
        <taxon>Pseudomonadati</taxon>
        <taxon>Pseudomonadota</taxon>
        <taxon>Gammaproteobacteria</taxon>
        <taxon>Pseudomonadales</taxon>
        <taxon>Pseudomonadaceae</taxon>
        <taxon>Pseudomonas</taxon>
    </lineage>
</organism>
<dbReference type="Gene3D" id="3.30.450.40">
    <property type="match status" value="2"/>
</dbReference>
<proteinExistence type="predicted"/>
<dbReference type="SUPFAM" id="SSF55781">
    <property type="entry name" value="GAF domain-like"/>
    <property type="match status" value="1"/>
</dbReference>
<dbReference type="InterPro" id="IPR029016">
    <property type="entry name" value="GAF-like_dom_sf"/>
</dbReference>
<keyword evidence="3" id="KW-0804">Transcription</keyword>
<keyword evidence="1" id="KW-0805">Transcription regulation</keyword>
<dbReference type="InterPro" id="IPR005471">
    <property type="entry name" value="Tscrpt_reg_IclR_N"/>
</dbReference>
<dbReference type="SMART" id="SM00346">
    <property type="entry name" value="HTH_ICLR"/>
    <property type="match status" value="1"/>
</dbReference>
<dbReference type="Pfam" id="PF01614">
    <property type="entry name" value="IclR_C"/>
    <property type="match status" value="2"/>
</dbReference>
<evidence type="ECO:0000259" key="5">
    <source>
        <dbReference type="PROSITE" id="PS51078"/>
    </source>
</evidence>
<feature type="domain" description="IclR-ED" evidence="5">
    <location>
        <begin position="82"/>
        <end position="240"/>
    </location>
</feature>
<dbReference type="InterPro" id="IPR050707">
    <property type="entry name" value="HTH_MetabolicPath_Reg"/>
</dbReference>
<feature type="domain" description="HTH iclR-type" evidence="4">
    <location>
        <begin position="20"/>
        <end position="81"/>
    </location>
</feature>